<organism evidence="2 3">
    <name type="scientific">Rhodnius prolixus</name>
    <name type="common">Triatomid bug</name>
    <dbReference type="NCBI Taxonomy" id="13249"/>
    <lineage>
        <taxon>Eukaryota</taxon>
        <taxon>Metazoa</taxon>
        <taxon>Ecdysozoa</taxon>
        <taxon>Arthropoda</taxon>
        <taxon>Hexapoda</taxon>
        <taxon>Insecta</taxon>
        <taxon>Pterygota</taxon>
        <taxon>Neoptera</taxon>
        <taxon>Paraneoptera</taxon>
        <taxon>Hemiptera</taxon>
        <taxon>Heteroptera</taxon>
        <taxon>Panheteroptera</taxon>
        <taxon>Cimicomorpha</taxon>
        <taxon>Reduviidae</taxon>
        <taxon>Triatominae</taxon>
        <taxon>Rhodnius</taxon>
    </lineage>
</organism>
<dbReference type="HOGENOM" id="CLU_788265_0_0_1"/>
<dbReference type="VEuPathDB" id="VectorBase:RPRC006964"/>
<dbReference type="EMBL" id="ACPB03019720">
    <property type="status" value="NOT_ANNOTATED_CDS"/>
    <property type="molecule type" value="Genomic_DNA"/>
</dbReference>
<feature type="region of interest" description="Disordered" evidence="1">
    <location>
        <begin position="215"/>
        <end position="235"/>
    </location>
</feature>
<sequence length="352" mass="40306">MIKIMLEYWHGSEGWSGMNFLYVDVIKLETEWILMSIKGKCLGLFIAYLGLTNGAGLQTTYHFIHTGGGPLQNPLSTHNPVTDNKSSTSQTMKLINPNYIDKRNHPGNDDIPRDFIREIAGIKIPIGNIRKQLAIQEKIDEEDEDDYYLPGGSVKEDDYNGYSGSSGSEEDVQNNLPSYNYQAAGKIHRYKVKEKIPDDTKYVPPKMKIVAIPAPCLRTPPKPRPNTPKPPSIKGFPVKTYVYNDVKYRSRDRQSTPKKLITYPLLIRKTYTSDHAPRRKVIIRHQRLSPPPPPPKLLKEVHIHHHHKPTPIPVEMHLHESQDDNVEITPLQRKRLEMVIQQLKSNKDYSVL</sequence>
<dbReference type="EnsemblMetazoa" id="RPRC006964-RA">
    <property type="protein sequence ID" value="RPRC006964-PA"/>
    <property type="gene ID" value="RPRC006964"/>
</dbReference>
<name>T1HSE4_RHOPR</name>
<reference evidence="2" key="1">
    <citation type="submission" date="2015-05" db="UniProtKB">
        <authorList>
            <consortium name="EnsemblMetazoa"/>
        </authorList>
    </citation>
    <scope>IDENTIFICATION</scope>
</reference>
<keyword evidence="3" id="KW-1185">Reference proteome</keyword>
<evidence type="ECO:0000256" key="1">
    <source>
        <dbReference type="SAM" id="MobiDB-lite"/>
    </source>
</evidence>
<dbReference type="OMA" id="EWILMSI"/>
<evidence type="ECO:0000313" key="2">
    <source>
        <dbReference type="EnsemblMetazoa" id="RPRC006964-PA"/>
    </source>
</evidence>
<feature type="compositionally biased region" description="Pro residues" evidence="1">
    <location>
        <begin position="218"/>
        <end position="231"/>
    </location>
</feature>
<accession>T1HSE4</accession>
<evidence type="ECO:0000313" key="3">
    <source>
        <dbReference type="Proteomes" id="UP000015103"/>
    </source>
</evidence>
<proteinExistence type="predicted"/>
<dbReference type="InParanoid" id="T1HSE4"/>
<dbReference type="AlphaFoldDB" id="T1HSE4"/>
<dbReference type="Proteomes" id="UP000015103">
    <property type="component" value="Unassembled WGS sequence"/>
</dbReference>
<feature type="region of interest" description="Disordered" evidence="1">
    <location>
        <begin position="144"/>
        <end position="174"/>
    </location>
</feature>
<protein>
    <submittedName>
        <fullName evidence="2">Uncharacterized protein</fullName>
    </submittedName>
</protein>